<keyword evidence="1" id="KW-0472">Membrane</keyword>
<organism evidence="2">
    <name type="scientific">mine drainage metagenome</name>
    <dbReference type="NCBI Taxonomy" id="410659"/>
    <lineage>
        <taxon>unclassified sequences</taxon>
        <taxon>metagenomes</taxon>
        <taxon>ecological metagenomes</taxon>
    </lineage>
</organism>
<evidence type="ECO:0000313" key="2">
    <source>
        <dbReference type="EMBL" id="OIQ87382.1"/>
    </source>
</evidence>
<evidence type="ECO:0008006" key="3">
    <source>
        <dbReference type="Google" id="ProtNLM"/>
    </source>
</evidence>
<keyword evidence="1" id="KW-0812">Transmembrane</keyword>
<comment type="caution">
    <text evidence="2">The sequence shown here is derived from an EMBL/GenBank/DDBJ whole genome shotgun (WGS) entry which is preliminary data.</text>
</comment>
<keyword evidence="1" id="KW-1133">Transmembrane helix</keyword>
<evidence type="ECO:0000256" key="1">
    <source>
        <dbReference type="SAM" id="Phobius"/>
    </source>
</evidence>
<feature type="transmembrane region" description="Helical" evidence="1">
    <location>
        <begin position="12"/>
        <end position="34"/>
    </location>
</feature>
<reference evidence="2" key="1">
    <citation type="submission" date="2016-10" db="EMBL/GenBank/DDBJ databases">
        <title>Sequence of Gallionella enrichment culture.</title>
        <authorList>
            <person name="Poehlein A."/>
            <person name="Muehling M."/>
            <person name="Daniel R."/>
        </authorList>
    </citation>
    <scope>NUCLEOTIDE SEQUENCE</scope>
</reference>
<proteinExistence type="predicted"/>
<accession>A0A1J5QUM8</accession>
<dbReference type="SUPFAM" id="SSF52833">
    <property type="entry name" value="Thioredoxin-like"/>
    <property type="match status" value="1"/>
</dbReference>
<gene>
    <name evidence="2" type="ORF">GALL_307600</name>
</gene>
<dbReference type="InterPro" id="IPR036249">
    <property type="entry name" value="Thioredoxin-like_sf"/>
</dbReference>
<dbReference type="AlphaFoldDB" id="A0A1J5QUM8"/>
<protein>
    <recommendedName>
        <fullName evidence="3">Thioredoxin domain-containing protein</fullName>
    </recommendedName>
</protein>
<dbReference type="EMBL" id="MLJW01000425">
    <property type="protein sequence ID" value="OIQ87382.1"/>
    <property type="molecule type" value="Genomic_DNA"/>
</dbReference>
<sequence>MNTQVARRKRRTLGLIFAVSAAPVVLAALLFFVVHPHGRPAYGELIEPQRPVPALTLSDLRGQPVDLRRYDGYWLMVMAAPAACDATCQQLLFDMRQFRLASGEDQYRVARVWLVLDDAPINPGVLAPAAGTMMLRANPAQLRAWLPTAPGAGLEGTLWLVDPLGHLMLRFDAPVRPLPALGVFKKLLYNSAGWKPRHLEPLR</sequence>
<name>A0A1J5QUM8_9ZZZZ</name>